<dbReference type="EMBL" id="MU005571">
    <property type="protein sequence ID" value="KAF2690286.1"/>
    <property type="molecule type" value="Genomic_DNA"/>
</dbReference>
<feature type="region of interest" description="Disordered" evidence="1">
    <location>
        <begin position="94"/>
        <end position="118"/>
    </location>
</feature>
<accession>A0A6G1JII7</accession>
<dbReference type="AlphaFoldDB" id="A0A6G1JII7"/>
<evidence type="ECO:0000313" key="2">
    <source>
        <dbReference type="EMBL" id="KAF2690286.1"/>
    </source>
</evidence>
<evidence type="ECO:0000313" key="3">
    <source>
        <dbReference type="Proteomes" id="UP000799291"/>
    </source>
</evidence>
<organism evidence="2 3">
    <name type="scientific">Lentithecium fluviatile CBS 122367</name>
    <dbReference type="NCBI Taxonomy" id="1168545"/>
    <lineage>
        <taxon>Eukaryota</taxon>
        <taxon>Fungi</taxon>
        <taxon>Dikarya</taxon>
        <taxon>Ascomycota</taxon>
        <taxon>Pezizomycotina</taxon>
        <taxon>Dothideomycetes</taxon>
        <taxon>Pleosporomycetidae</taxon>
        <taxon>Pleosporales</taxon>
        <taxon>Massarineae</taxon>
        <taxon>Lentitheciaceae</taxon>
        <taxon>Lentithecium</taxon>
    </lineage>
</organism>
<sequence length="118" mass="13047">MELLTDPCVSPKTKKFGAWHVVWSPPFTKHKQLILSVMSVWHSSSTPTPTGPGTKTLDATGYVLPRKRAKREDMWTPAPPAKPNNQTSLFLTNMSAFPLPSTPPTSNRLHGNEDKKAP</sequence>
<dbReference type="Proteomes" id="UP000799291">
    <property type="component" value="Unassembled WGS sequence"/>
</dbReference>
<name>A0A6G1JII7_9PLEO</name>
<gene>
    <name evidence="2" type="ORF">K458DRAFT_383406</name>
</gene>
<protein>
    <submittedName>
        <fullName evidence="2">Uncharacterized protein</fullName>
    </submittedName>
</protein>
<proteinExistence type="predicted"/>
<reference evidence="2" key="1">
    <citation type="journal article" date="2020" name="Stud. Mycol.">
        <title>101 Dothideomycetes genomes: a test case for predicting lifestyles and emergence of pathogens.</title>
        <authorList>
            <person name="Haridas S."/>
            <person name="Albert R."/>
            <person name="Binder M."/>
            <person name="Bloem J."/>
            <person name="Labutti K."/>
            <person name="Salamov A."/>
            <person name="Andreopoulos B."/>
            <person name="Baker S."/>
            <person name="Barry K."/>
            <person name="Bills G."/>
            <person name="Bluhm B."/>
            <person name="Cannon C."/>
            <person name="Castanera R."/>
            <person name="Culley D."/>
            <person name="Daum C."/>
            <person name="Ezra D."/>
            <person name="Gonzalez J."/>
            <person name="Henrissat B."/>
            <person name="Kuo A."/>
            <person name="Liang C."/>
            <person name="Lipzen A."/>
            <person name="Lutzoni F."/>
            <person name="Magnuson J."/>
            <person name="Mondo S."/>
            <person name="Nolan M."/>
            <person name="Ohm R."/>
            <person name="Pangilinan J."/>
            <person name="Park H.-J."/>
            <person name="Ramirez L."/>
            <person name="Alfaro M."/>
            <person name="Sun H."/>
            <person name="Tritt A."/>
            <person name="Yoshinaga Y."/>
            <person name="Zwiers L.-H."/>
            <person name="Turgeon B."/>
            <person name="Goodwin S."/>
            <person name="Spatafora J."/>
            <person name="Crous P."/>
            <person name="Grigoriev I."/>
        </authorList>
    </citation>
    <scope>NUCLEOTIDE SEQUENCE</scope>
    <source>
        <strain evidence="2">CBS 122367</strain>
    </source>
</reference>
<evidence type="ECO:0000256" key="1">
    <source>
        <dbReference type="SAM" id="MobiDB-lite"/>
    </source>
</evidence>
<keyword evidence="3" id="KW-1185">Reference proteome</keyword>